<name>A0A7W7M236_9MICC</name>
<keyword evidence="3" id="KW-1185">Reference proteome</keyword>
<proteinExistence type="predicted"/>
<evidence type="ECO:0000256" key="1">
    <source>
        <dbReference type="SAM" id="Phobius"/>
    </source>
</evidence>
<dbReference type="EMBL" id="JACHNA010000001">
    <property type="protein sequence ID" value="MBB4734732.1"/>
    <property type="molecule type" value="Genomic_DNA"/>
</dbReference>
<protein>
    <submittedName>
        <fullName evidence="2">Uncharacterized protein</fullName>
    </submittedName>
</protein>
<feature type="transmembrane region" description="Helical" evidence="1">
    <location>
        <begin position="6"/>
        <end position="26"/>
    </location>
</feature>
<gene>
    <name evidence="2" type="ORF">HDA30_000240</name>
</gene>
<keyword evidence="1" id="KW-0472">Membrane</keyword>
<feature type="transmembrane region" description="Helical" evidence="1">
    <location>
        <begin position="79"/>
        <end position="95"/>
    </location>
</feature>
<sequence length="105" mass="11422">MTALHVSAISALSAVLVMCPLAYALFRWSQANSRHPGHLTFRLSRRAAQLMLLHTLIGAAGMTIVHLHSDQPHTGPTSTALTCTLSIVTALSVVLRRPRPHEQHT</sequence>
<comment type="caution">
    <text evidence="2">The sequence shown here is derived from an EMBL/GenBank/DDBJ whole genome shotgun (WGS) entry which is preliminary data.</text>
</comment>
<reference evidence="2 3" key="1">
    <citation type="submission" date="2020-08" db="EMBL/GenBank/DDBJ databases">
        <title>Sequencing the genomes of 1000 actinobacteria strains.</title>
        <authorList>
            <person name="Klenk H.-P."/>
        </authorList>
    </citation>
    <scope>NUCLEOTIDE SEQUENCE [LARGE SCALE GENOMIC DNA]</scope>
    <source>
        <strain evidence="2 3">DSM 23974</strain>
    </source>
</reference>
<organism evidence="2 3">
    <name type="scientific">Micrococcus cohnii</name>
    <dbReference type="NCBI Taxonomy" id="993416"/>
    <lineage>
        <taxon>Bacteria</taxon>
        <taxon>Bacillati</taxon>
        <taxon>Actinomycetota</taxon>
        <taxon>Actinomycetes</taxon>
        <taxon>Micrococcales</taxon>
        <taxon>Micrococcaceae</taxon>
        <taxon>Micrococcus</taxon>
    </lineage>
</organism>
<dbReference type="Proteomes" id="UP000540191">
    <property type="component" value="Unassembled WGS sequence"/>
</dbReference>
<evidence type="ECO:0000313" key="3">
    <source>
        <dbReference type="Proteomes" id="UP000540191"/>
    </source>
</evidence>
<accession>A0A7W7M236</accession>
<evidence type="ECO:0000313" key="2">
    <source>
        <dbReference type="EMBL" id="MBB4734732.1"/>
    </source>
</evidence>
<dbReference type="RefSeq" id="WP_184240857.1">
    <property type="nucleotide sequence ID" value="NZ_JACHNA010000001.1"/>
</dbReference>
<keyword evidence="1" id="KW-0812">Transmembrane</keyword>
<dbReference type="AlphaFoldDB" id="A0A7W7M236"/>
<feature type="transmembrane region" description="Helical" evidence="1">
    <location>
        <begin position="47"/>
        <end position="67"/>
    </location>
</feature>
<keyword evidence="1" id="KW-1133">Transmembrane helix</keyword>